<proteinExistence type="predicted"/>
<keyword evidence="2" id="KW-1185">Reference proteome</keyword>
<reference evidence="1 2" key="1">
    <citation type="submission" date="2020-08" db="EMBL/GenBank/DDBJ databases">
        <title>Arenibacter gaetbuli sp. nov., isolated from a sand dune.</title>
        <authorList>
            <person name="Park S."/>
            <person name="Yoon J.-H."/>
        </authorList>
    </citation>
    <scope>NUCLEOTIDE SEQUENCE [LARGE SCALE GENOMIC DNA]</scope>
    <source>
        <strain evidence="1 2">BSSL-BM3</strain>
    </source>
</reference>
<organism evidence="1 2">
    <name type="scientific">Arenibacter arenosicollis</name>
    <dbReference type="NCBI Taxonomy" id="2762274"/>
    <lineage>
        <taxon>Bacteria</taxon>
        <taxon>Pseudomonadati</taxon>
        <taxon>Bacteroidota</taxon>
        <taxon>Flavobacteriia</taxon>
        <taxon>Flavobacteriales</taxon>
        <taxon>Flavobacteriaceae</taxon>
        <taxon>Arenibacter</taxon>
    </lineage>
</organism>
<sequence>MNKKAIIVFSIFFIVTISCKEKFRVQLDGNEVNKDICFTSGEREKIIKSILETPDF</sequence>
<evidence type="ECO:0000313" key="1">
    <source>
        <dbReference type="EMBL" id="MBC8770014.1"/>
    </source>
</evidence>
<dbReference type="PROSITE" id="PS51257">
    <property type="entry name" value="PROKAR_LIPOPROTEIN"/>
    <property type="match status" value="1"/>
</dbReference>
<name>A0ABR7QSG8_9FLAO</name>
<accession>A0ABR7QSG8</accession>
<evidence type="ECO:0000313" key="2">
    <source>
        <dbReference type="Proteomes" id="UP000618952"/>
    </source>
</evidence>
<dbReference type="Proteomes" id="UP000618952">
    <property type="component" value="Unassembled WGS sequence"/>
</dbReference>
<protein>
    <recommendedName>
        <fullName evidence="3">Lipoprotein</fullName>
    </recommendedName>
</protein>
<dbReference type="EMBL" id="JACLHY010000026">
    <property type="protein sequence ID" value="MBC8770014.1"/>
    <property type="molecule type" value="Genomic_DNA"/>
</dbReference>
<gene>
    <name evidence="1" type="ORF">H4O18_18590</name>
</gene>
<evidence type="ECO:0008006" key="3">
    <source>
        <dbReference type="Google" id="ProtNLM"/>
    </source>
</evidence>
<comment type="caution">
    <text evidence="1">The sequence shown here is derived from an EMBL/GenBank/DDBJ whole genome shotgun (WGS) entry which is preliminary data.</text>
</comment>
<dbReference type="RefSeq" id="WP_187587450.1">
    <property type="nucleotide sequence ID" value="NZ_JACLHY010000026.1"/>
</dbReference>